<dbReference type="AlphaFoldDB" id="A0A7R7VF85"/>
<dbReference type="GeneID" id="66977982"/>
<evidence type="ECO:0000313" key="2">
    <source>
        <dbReference type="EMBL" id="BCR83623.1"/>
    </source>
</evidence>
<feature type="region of interest" description="Disordered" evidence="1">
    <location>
        <begin position="27"/>
        <end position="50"/>
    </location>
</feature>
<dbReference type="Proteomes" id="UP000637239">
    <property type="component" value="Chromosome 1"/>
</dbReference>
<evidence type="ECO:0000256" key="1">
    <source>
        <dbReference type="SAM" id="MobiDB-lite"/>
    </source>
</evidence>
<protein>
    <submittedName>
        <fullName evidence="2">Uncharacterized protein</fullName>
    </submittedName>
</protein>
<reference evidence="2" key="2">
    <citation type="submission" date="2021-02" db="EMBL/GenBank/DDBJ databases">
        <title>Aspergillus chevalieri M1 genome sequence.</title>
        <authorList>
            <person name="Kadooka C."/>
            <person name="Mori K."/>
            <person name="Futagami T."/>
        </authorList>
    </citation>
    <scope>NUCLEOTIDE SEQUENCE</scope>
    <source>
        <strain evidence="2">M1</strain>
    </source>
</reference>
<dbReference type="KEGG" id="ache:ACHE_11025S"/>
<dbReference type="RefSeq" id="XP_043132145.1">
    <property type="nucleotide sequence ID" value="XM_043275466.1"/>
</dbReference>
<sequence length="65" mass="7814">MRLFALAAVICFIYWFKRWVDKKSHPVQSAKQDQDTQQDSSFKRFSPFRNKRSELSPKAFQIVQF</sequence>
<evidence type="ECO:0000313" key="3">
    <source>
        <dbReference type="Proteomes" id="UP000637239"/>
    </source>
</evidence>
<feature type="compositionally biased region" description="Polar residues" evidence="1">
    <location>
        <begin position="27"/>
        <end position="40"/>
    </location>
</feature>
<gene>
    <name evidence="2" type="ORF">ACHE_11025S</name>
</gene>
<reference evidence="2" key="1">
    <citation type="submission" date="2021-01" db="EMBL/GenBank/DDBJ databases">
        <authorList>
            <consortium name="Aspergillus chevalieri M1 genome sequencing consortium"/>
            <person name="Kazuki M."/>
            <person name="Futagami T."/>
        </authorList>
    </citation>
    <scope>NUCLEOTIDE SEQUENCE</scope>
    <source>
        <strain evidence="2">M1</strain>
    </source>
</reference>
<accession>A0A7R7VF85</accession>
<dbReference type="EMBL" id="AP024416">
    <property type="protein sequence ID" value="BCR83623.1"/>
    <property type="molecule type" value="Genomic_DNA"/>
</dbReference>
<keyword evidence="3" id="KW-1185">Reference proteome</keyword>
<name>A0A7R7VF85_ASPCH</name>
<proteinExistence type="predicted"/>
<organism evidence="2 3">
    <name type="scientific">Aspergillus chevalieri</name>
    <name type="common">Eurotium chevalieri</name>
    <dbReference type="NCBI Taxonomy" id="182096"/>
    <lineage>
        <taxon>Eukaryota</taxon>
        <taxon>Fungi</taxon>
        <taxon>Dikarya</taxon>
        <taxon>Ascomycota</taxon>
        <taxon>Pezizomycotina</taxon>
        <taxon>Eurotiomycetes</taxon>
        <taxon>Eurotiomycetidae</taxon>
        <taxon>Eurotiales</taxon>
        <taxon>Aspergillaceae</taxon>
        <taxon>Aspergillus</taxon>
        <taxon>Aspergillus subgen. Aspergillus</taxon>
    </lineage>
</organism>